<dbReference type="PROSITE" id="PS51201">
    <property type="entry name" value="RCK_N"/>
    <property type="match status" value="1"/>
</dbReference>
<feature type="transmembrane region" description="Helical" evidence="8">
    <location>
        <begin position="6"/>
        <end position="23"/>
    </location>
</feature>
<dbReference type="PROSITE" id="PS51202">
    <property type="entry name" value="RCK_C"/>
    <property type="match status" value="1"/>
</dbReference>
<feature type="transmembrane region" description="Helical" evidence="8">
    <location>
        <begin position="217"/>
        <end position="250"/>
    </location>
</feature>
<evidence type="ECO:0000313" key="11">
    <source>
        <dbReference type="EMBL" id="RDV10387.1"/>
    </source>
</evidence>
<reference evidence="12" key="1">
    <citation type="submission" date="2018-08" db="EMBL/GenBank/DDBJ databases">
        <authorList>
            <person name="Liu Z.-W."/>
            <person name="Du Z.-J."/>
        </authorList>
    </citation>
    <scope>NUCLEOTIDE SEQUENCE [LARGE SCALE GENOMIC DNA]</scope>
    <source>
        <strain evidence="12">H4X</strain>
    </source>
</reference>
<dbReference type="InterPro" id="IPR003148">
    <property type="entry name" value="RCK_N"/>
</dbReference>
<keyword evidence="6 8" id="KW-1133">Transmembrane helix</keyword>
<feature type="transmembrane region" description="Helical" evidence="8">
    <location>
        <begin position="358"/>
        <end position="377"/>
    </location>
</feature>
<feature type="transmembrane region" description="Helical" evidence="8">
    <location>
        <begin position="294"/>
        <end position="317"/>
    </location>
</feature>
<dbReference type="GO" id="GO:0015297">
    <property type="term" value="F:antiporter activity"/>
    <property type="evidence" value="ECO:0007669"/>
    <property type="project" value="InterPro"/>
</dbReference>
<dbReference type="InterPro" id="IPR006153">
    <property type="entry name" value="Cation/H_exchanger_TM"/>
</dbReference>
<feature type="transmembrane region" description="Helical" evidence="8">
    <location>
        <begin position="30"/>
        <end position="51"/>
    </location>
</feature>
<proteinExistence type="inferred from homology"/>
<evidence type="ECO:0000256" key="8">
    <source>
        <dbReference type="SAM" id="Phobius"/>
    </source>
</evidence>
<dbReference type="Pfam" id="PF00999">
    <property type="entry name" value="Na_H_Exchanger"/>
    <property type="match status" value="1"/>
</dbReference>
<dbReference type="Proteomes" id="UP000256708">
    <property type="component" value="Unassembled WGS sequence"/>
</dbReference>
<feature type="domain" description="RCK C-terminal" evidence="10">
    <location>
        <begin position="579"/>
        <end position="664"/>
    </location>
</feature>
<feature type="transmembrane region" description="Helical" evidence="8">
    <location>
        <begin position="86"/>
        <end position="110"/>
    </location>
</feature>
<dbReference type="SUPFAM" id="SSF51735">
    <property type="entry name" value="NAD(P)-binding Rossmann-fold domains"/>
    <property type="match status" value="1"/>
</dbReference>
<comment type="similarity">
    <text evidence="2">Belongs to the monovalent cation:proton antiporter 2 (CPA2) transporter (TC 2.A.37) family.</text>
</comment>
<keyword evidence="5 8" id="KW-0812">Transmembrane</keyword>
<keyword evidence="4" id="KW-0633">Potassium transport</keyword>
<keyword evidence="12" id="KW-1185">Reference proteome</keyword>
<dbReference type="InterPro" id="IPR006037">
    <property type="entry name" value="RCK_C"/>
</dbReference>
<dbReference type="PANTHER" id="PTHR42751:SF3">
    <property type="entry name" value="SODIUM_GLUTAMATE SYMPORTER"/>
    <property type="match status" value="1"/>
</dbReference>
<dbReference type="Pfam" id="PF02080">
    <property type="entry name" value="TrkA_C"/>
    <property type="match status" value="1"/>
</dbReference>
<evidence type="ECO:0000259" key="10">
    <source>
        <dbReference type="PROSITE" id="PS51202"/>
    </source>
</evidence>
<dbReference type="InterPro" id="IPR038770">
    <property type="entry name" value="Na+/solute_symporter_sf"/>
</dbReference>
<name>A0A3D8KZL4_9BACT</name>
<protein>
    <submittedName>
        <fullName evidence="11">Potassium transporter KefB</fullName>
    </submittedName>
</protein>
<feature type="transmembrane region" description="Helical" evidence="8">
    <location>
        <begin position="323"/>
        <end position="346"/>
    </location>
</feature>
<evidence type="ECO:0000256" key="7">
    <source>
        <dbReference type="ARBA" id="ARBA00023136"/>
    </source>
</evidence>
<accession>A0A3D8KZL4</accession>
<dbReference type="InterPro" id="IPR036721">
    <property type="entry name" value="RCK_C_sf"/>
</dbReference>
<sequence length="667" mass="73967">MEIPLLSDIVIILGLAVVVILLFQRFRLPTILGFLATGVIAGPYGLSLITATHDIEILAEIGVILLLFIIGMEFSLRSLALIKRTVLLGGATQVLSTIGLVWVVMLLFGFSHGESVFMGFLIALSSTAIVLKILQDKGEINSPQGRVVLGILIFQDIIVVPMMLLTPLMGGETEDIGSALLWMALKGIFVIVFVLISARYLVPMLLYAVAKTKSKELFILCVVVICFAVAWLTSSLGLSLALGAFMAGLIISESEYSHQATSNILPFREIFTSFFFVSIGMLLDFNFMLQNFPIILFFTILTVIIKGTVATVAARILQYPLRISLLVGLSIFQVGEFAFILSNTGITHGLLSAEMYQYFLSVSLLTMGVTPFVIQYYQKIAGVIGAPFSSGKQPMPYNVTTPEEHGDLPPLDDHIVIIGYGVNGRNVAKAARHAQIPYVIVELNATTVKNERKLGEPIVYGDAVHPMILSHINIQKSRVVVVAISDPEATRRIIASIREISDRLHLIVRTRFVQEMEENYRLGADEVIPEEFETSIEIFTRVLNKYLMPRDEIENFTQMIRSDNYEMLRSMAGLKSNVSTNFNLDLPEIEVASLRVLTKDEGITGKPLMKSGVRHRFNVTIVAIKRDGETILNIDAHTYIHREDILYVVGKPGEIMRFNNYLKADGF</sequence>
<feature type="transmembrane region" description="Helical" evidence="8">
    <location>
        <begin position="116"/>
        <end position="135"/>
    </location>
</feature>
<evidence type="ECO:0000313" key="12">
    <source>
        <dbReference type="Proteomes" id="UP000256708"/>
    </source>
</evidence>
<keyword evidence="7 8" id="KW-0472">Membrane</keyword>
<dbReference type="GO" id="GO:0006813">
    <property type="term" value="P:potassium ion transport"/>
    <property type="evidence" value="ECO:0007669"/>
    <property type="project" value="UniProtKB-KW"/>
</dbReference>
<dbReference type="GO" id="GO:0008324">
    <property type="term" value="F:monoatomic cation transmembrane transporter activity"/>
    <property type="evidence" value="ECO:0007669"/>
    <property type="project" value="InterPro"/>
</dbReference>
<keyword evidence="3" id="KW-0813">Transport</keyword>
<evidence type="ECO:0000256" key="3">
    <source>
        <dbReference type="ARBA" id="ARBA00022448"/>
    </source>
</evidence>
<evidence type="ECO:0000256" key="5">
    <source>
        <dbReference type="ARBA" id="ARBA00022692"/>
    </source>
</evidence>
<evidence type="ECO:0000259" key="9">
    <source>
        <dbReference type="PROSITE" id="PS51201"/>
    </source>
</evidence>
<keyword evidence="4" id="KW-0630">Potassium</keyword>
<feature type="domain" description="RCK N-terminal" evidence="9">
    <location>
        <begin position="412"/>
        <end position="529"/>
    </location>
</feature>
<feature type="transmembrane region" description="Helical" evidence="8">
    <location>
        <begin position="57"/>
        <end position="74"/>
    </location>
</feature>
<evidence type="ECO:0000256" key="6">
    <source>
        <dbReference type="ARBA" id="ARBA00022989"/>
    </source>
</evidence>
<dbReference type="InterPro" id="IPR036291">
    <property type="entry name" value="NAD(P)-bd_dom_sf"/>
</dbReference>
<dbReference type="Pfam" id="PF02254">
    <property type="entry name" value="TrkA_N"/>
    <property type="match status" value="1"/>
</dbReference>
<dbReference type="OrthoDB" id="9781411at2"/>
<comment type="caution">
    <text evidence="11">The sequence shown here is derived from an EMBL/GenBank/DDBJ whole genome shotgun (WGS) entry which is preliminary data.</text>
</comment>
<feature type="transmembrane region" description="Helical" evidence="8">
    <location>
        <begin position="270"/>
        <end position="287"/>
    </location>
</feature>
<dbReference type="SUPFAM" id="SSF116726">
    <property type="entry name" value="TrkA C-terminal domain-like"/>
    <property type="match status" value="1"/>
</dbReference>
<dbReference type="RefSeq" id="WP_115568586.1">
    <property type="nucleotide sequence ID" value="NZ_QRGR01000059.1"/>
</dbReference>
<dbReference type="GO" id="GO:1902600">
    <property type="term" value="P:proton transmembrane transport"/>
    <property type="evidence" value="ECO:0007669"/>
    <property type="project" value="InterPro"/>
</dbReference>
<gene>
    <name evidence="11" type="ORF">DXT99_26340</name>
</gene>
<dbReference type="GO" id="GO:0016020">
    <property type="term" value="C:membrane"/>
    <property type="evidence" value="ECO:0007669"/>
    <property type="project" value="UniProtKB-SubCell"/>
</dbReference>
<keyword evidence="4" id="KW-0406">Ion transport</keyword>
<dbReference type="Gene3D" id="1.20.1530.20">
    <property type="match status" value="1"/>
</dbReference>
<evidence type="ECO:0000256" key="4">
    <source>
        <dbReference type="ARBA" id="ARBA00022538"/>
    </source>
</evidence>
<dbReference type="EMBL" id="QRGR01000059">
    <property type="protein sequence ID" value="RDV10387.1"/>
    <property type="molecule type" value="Genomic_DNA"/>
</dbReference>
<organism evidence="11 12">
    <name type="scientific">Pontibacter diazotrophicus</name>
    <dbReference type="NCBI Taxonomy" id="1400979"/>
    <lineage>
        <taxon>Bacteria</taxon>
        <taxon>Pseudomonadati</taxon>
        <taxon>Bacteroidota</taxon>
        <taxon>Cytophagia</taxon>
        <taxon>Cytophagales</taxon>
        <taxon>Hymenobacteraceae</taxon>
        <taxon>Pontibacter</taxon>
    </lineage>
</organism>
<dbReference type="AlphaFoldDB" id="A0A3D8KZL4"/>
<comment type="subcellular location">
    <subcellularLocation>
        <location evidence="1">Membrane</location>
        <topology evidence="1">Multi-pass membrane protein</topology>
    </subcellularLocation>
</comment>
<evidence type="ECO:0000256" key="1">
    <source>
        <dbReference type="ARBA" id="ARBA00004141"/>
    </source>
</evidence>
<feature type="transmembrane region" description="Helical" evidence="8">
    <location>
        <begin position="147"/>
        <end position="168"/>
    </location>
</feature>
<evidence type="ECO:0000256" key="2">
    <source>
        <dbReference type="ARBA" id="ARBA00005551"/>
    </source>
</evidence>
<dbReference type="Gene3D" id="3.30.70.1450">
    <property type="entry name" value="Regulator of K+ conductance, C-terminal domain"/>
    <property type="match status" value="1"/>
</dbReference>
<dbReference type="PANTHER" id="PTHR42751">
    <property type="entry name" value="SODIUM/HYDROGEN EXCHANGER FAMILY/TRKA DOMAIN PROTEIN"/>
    <property type="match status" value="1"/>
</dbReference>
<dbReference type="Gene3D" id="3.40.50.720">
    <property type="entry name" value="NAD(P)-binding Rossmann-like Domain"/>
    <property type="match status" value="1"/>
</dbReference>